<dbReference type="GO" id="GO:0051287">
    <property type="term" value="F:NAD binding"/>
    <property type="evidence" value="ECO:0007669"/>
    <property type="project" value="InterPro"/>
</dbReference>
<feature type="domain" description="6-phosphogluconate dehydrogenase NADP-binding" evidence="4">
    <location>
        <begin position="4"/>
        <end position="159"/>
    </location>
</feature>
<dbReference type="InterPro" id="IPR051265">
    <property type="entry name" value="HIBADH-related_NP60_sf"/>
</dbReference>
<dbReference type="PANTHER" id="PTHR43580">
    <property type="entry name" value="OXIDOREDUCTASE GLYR1-RELATED"/>
    <property type="match status" value="1"/>
</dbReference>
<dbReference type="GO" id="GO:0050661">
    <property type="term" value="F:NADP binding"/>
    <property type="evidence" value="ECO:0007669"/>
    <property type="project" value="InterPro"/>
</dbReference>
<evidence type="ECO:0000313" key="6">
    <source>
        <dbReference type="EMBL" id="RXF70620.1"/>
    </source>
</evidence>
<proteinExistence type="predicted"/>
<dbReference type="PANTHER" id="PTHR43580:SF8">
    <property type="entry name" value="6-PHOSPHOGLUCONATE DEHYDROGENASE NADP-BINDING DOMAIN-CONTAINING PROTEIN-RELATED"/>
    <property type="match status" value="1"/>
</dbReference>
<accession>A0A4Q0MBD7</accession>
<evidence type="ECO:0000256" key="2">
    <source>
        <dbReference type="ARBA" id="ARBA00023027"/>
    </source>
</evidence>
<dbReference type="EMBL" id="RXOC01000004">
    <property type="protein sequence ID" value="RXF70620.1"/>
    <property type="molecule type" value="Genomic_DNA"/>
</dbReference>
<protein>
    <submittedName>
        <fullName evidence="6">NAD(P)-dependent oxidoreductase</fullName>
    </submittedName>
</protein>
<feature type="domain" description="3-hydroxyisobutyrate dehydrogenase-like NAD-binding" evidence="5">
    <location>
        <begin position="167"/>
        <end position="285"/>
    </location>
</feature>
<dbReference type="InterPro" id="IPR008927">
    <property type="entry name" value="6-PGluconate_DH-like_C_sf"/>
</dbReference>
<sequence>MKTKVGFIGLGNLGTPIAQNLIEAGYHLQVYNRTASKLDQLDQDAITRCASPAESAEGAAFIVTVLSDDNAVREIITKDDGILKTLPEGAIHISLSTILPETAKELDALHREAGNYYLSSPVFGRPEAAAAKKLWVCVSGSEDIKAAAKSLLESTSQGIIDFGEEAGAANVVKLAGNFMIQASMEMMAEAYTLAEKYKVDRTKVADFFGSTLFNSPIFKNYGKMIAEKDYTQVGFTTQLGYKDARLVFNMSQQSQTPMPFIAVIHNRLLSALAKGWNERDWSEAISRGVTDDAGLG</sequence>
<reference evidence="6 7" key="1">
    <citation type="submission" date="2018-12" db="EMBL/GenBank/DDBJ databases">
        <title>The Draft Genome Sequence of the Soil Bacterium Pedobacter tournemirensis R1.</title>
        <authorList>
            <person name="He J."/>
        </authorList>
    </citation>
    <scope>NUCLEOTIDE SEQUENCE [LARGE SCALE GENOMIC DNA]</scope>
    <source>
        <strain evidence="6 7">R1</strain>
    </source>
</reference>
<comment type="caution">
    <text evidence="6">The sequence shown here is derived from an EMBL/GenBank/DDBJ whole genome shotgun (WGS) entry which is preliminary data.</text>
</comment>
<dbReference type="InterPro" id="IPR036291">
    <property type="entry name" value="NAD(P)-bd_dom_sf"/>
</dbReference>
<name>A0A4Q0MBD7_9SPHI</name>
<evidence type="ECO:0000259" key="5">
    <source>
        <dbReference type="Pfam" id="PF14833"/>
    </source>
</evidence>
<dbReference type="InterPro" id="IPR029154">
    <property type="entry name" value="HIBADH-like_NADP-bd"/>
</dbReference>
<keyword evidence="2" id="KW-0520">NAD</keyword>
<evidence type="ECO:0000259" key="4">
    <source>
        <dbReference type="Pfam" id="PF03446"/>
    </source>
</evidence>
<dbReference type="Gene3D" id="3.40.50.720">
    <property type="entry name" value="NAD(P)-binding Rossmann-like Domain"/>
    <property type="match status" value="1"/>
</dbReference>
<dbReference type="Pfam" id="PF03446">
    <property type="entry name" value="NAD_binding_2"/>
    <property type="match status" value="1"/>
</dbReference>
<dbReference type="PIRSF" id="PIRSF000103">
    <property type="entry name" value="HIBADH"/>
    <property type="match status" value="1"/>
</dbReference>
<dbReference type="Proteomes" id="UP000290848">
    <property type="component" value="Unassembled WGS sequence"/>
</dbReference>
<evidence type="ECO:0000313" key="7">
    <source>
        <dbReference type="Proteomes" id="UP000290848"/>
    </source>
</evidence>
<organism evidence="6 7">
    <name type="scientific">Arcticibacter tournemirensis</name>
    <dbReference type="NCBI Taxonomy" id="699437"/>
    <lineage>
        <taxon>Bacteria</taxon>
        <taxon>Pseudomonadati</taxon>
        <taxon>Bacteroidota</taxon>
        <taxon>Sphingobacteriia</taxon>
        <taxon>Sphingobacteriales</taxon>
        <taxon>Sphingobacteriaceae</taxon>
        <taxon>Arcticibacter</taxon>
    </lineage>
</organism>
<dbReference type="AlphaFoldDB" id="A0A4Q0MBD7"/>
<evidence type="ECO:0000256" key="1">
    <source>
        <dbReference type="ARBA" id="ARBA00023002"/>
    </source>
</evidence>
<dbReference type="InterPro" id="IPR006115">
    <property type="entry name" value="6PGDH_NADP-bd"/>
</dbReference>
<dbReference type="RefSeq" id="WP_128768925.1">
    <property type="nucleotide sequence ID" value="NZ_RXOC01000004.1"/>
</dbReference>
<keyword evidence="1" id="KW-0560">Oxidoreductase</keyword>
<dbReference type="SUPFAM" id="SSF48179">
    <property type="entry name" value="6-phosphogluconate dehydrogenase C-terminal domain-like"/>
    <property type="match status" value="1"/>
</dbReference>
<dbReference type="Gene3D" id="1.10.1040.10">
    <property type="entry name" value="N-(1-d-carboxylethyl)-l-norvaline Dehydrogenase, domain 2"/>
    <property type="match status" value="1"/>
</dbReference>
<feature type="active site" evidence="3">
    <location>
        <position position="173"/>
    </location>
</feature>
<gene>
    <name evidence="6" type="ORF">EKH83_08245</name>
</gene>
<dbReference type="InterPro" id="IPR015815">
    <property type="entry name" value="HIBADH-related"/>
</dbReference>
<evidence type="ECO:0000256" key="3">
    <source>
        <dbReference type="PIRSR" id="PIRSR000103-1"/>
    </source>
</evidence>
<dbReference type="Pfam" id="PF14833">
    <property type="entry name" value="NAD_binding_11"/>
    <property type="match status" value="1"/>
</dbReference>
<dbReference type="InterPro" id="IPR013328">
    <property type="entry name" value="6PGD_dom2"/>
</dbReference>
<dbReference type="GO" id="GO:0016491">
    <property type="term" value="F:oxidoreductase activity"/>
    <property type="evidence" value="ECO:0007669"/>
    <property type="project" value="UniProtKB-KW"/>
</dbReference>
<dbReference type="SUPFAM" id="SSF51735">
    <property type="entry name" value="NAD(P)-binding Rossmann-fold domains"/>
    <property type="match status" value="1"/>
</dbReference>